<dbReference type="PANTHER" id="PTHR30043:SF1">
    <property type="entry name" value="ABC TRANSPORT SYSTEM PERMEASE PROTEIN P69"/>
    <property type="match status" value="1"/>
</dbReference>
<evidence type="ECO:0000313" key="9">
    <source>
        <dbReference type="Proteomes" id="UP001500795"/>
    </source>
</evidence>
<gene>
    <name evidence="8" type="ORF">GCM10022394_31220</name>
</gene>
<evidence type="ECO:0000256" key="2">
    <source>
        <dbReference type="ARBA" id="ARBA00022448"/>
    </source>
</evidence>
<dbReference type="RefSeq" id="WP_344959746.1">
    <property type="nucleotide sequence ID" value="NZ_BAABCX010000006.1"/>
</dbReference>
<feature type="transmembrane region" description="Helical" evidence="7">
    <location>
        <begin position="57"/>
        <end position="85"/>
    </location>
</feature>
<evidence type="ECO:0000256" key="4">
    <source>
        <dbReference type="ARBA" id="ARBA00022692"/>
    </source>
</evidence>
<feature type="transmembrane region" description="Helical" evidence="7">
    <location>
        <begin position="106"/>
        <end position="133"/>
    </location>
</feature>
<organism evidence="8 9">
    <name type="scientific">Zobellella aerophila</name>
    <dbReference type="NCBI Taxonomy" id="870480"/>
    <lineage>
        <taxon>Bacteria</taxon>
        <taxon>Pseudomonadati</taxon>
        <taxon>Pseudomonadota</taxon>
        <taxon>Gammaproteobacteria</taxon>
        <taxon>Aeromonadales</taxon>
        <taxon>Aeromonadaceae</taxon>
        <taxon>Zobellella</taxon>
    </lineage>
</organism>
<comment type="caution">
    <text evidence="8">The sequence shown here is derived from an EMBL/GenBank/DDBJ whole genome shotgun (WGS) entry which is preliminary data.</text>
</comment>
<protein>
    <recommendedName>
        <fullName evidence="10">ABC transporter permease</fullName>
    </recommendedName>
</protein>
<keyword evidence="3" id="KW-1003">Cell membrane</keyword>
<keyword evidence="9" id="KW-1185">Reference proteome</keyword>
<evidence type="ECO:0008006" key="10">
    <source>
        <dbReference type="Google" id="ProtNLM"/>
    </source>
</evidence>
<feature type="transmembrane region" description="Helical" evidence="7">
    <location>
        <begin position="243"/>
        <end position="263"/>
    </location>
</feature>
<evidence type="ECO:0000256" key="5">
    <source>
        <dbReference type="ARBA" id="ARBA00022989"/>
    </source>
</evidence>
<accession>A0ABP6WFN4</accession>
<dbReference type="SUPFAM" id="SSF161098">
    <property type="entry name" value="MetI-like"/>
    <property type="match status" value="2"/>
</dbReference>
<dbReference type="Gene3D" id="1.10.3720.10">
    <property type="entry name" value="MetI-like"/>
    <property type="match status" value="2"/>
</dbReference>
<evidence type="ECO:0000256" key="1">
    <source>
        <dbReference type="ARBA" id="ARBA00004651"/>
    </source>
</evidence>
<name>A0ABP6WFN4_9GAMM</name>
<evidence type="ECO:0000313" key="8">
    <source>
        <dbReference type="EMBL" id="GAA3548842.1"/>
    </source>
</evidence>
<evidence type="ECO:0000256" key="6">
    <source>
        <dbReference type="ARBA" id="ARBA00023136"/>
    </source>
</evidence>
<keyword evidence="6 7" id="KW-0472">Membrane</keyword>
<keyword evidence="2" id="KW-0813">Transport</keyword>
<evidence type="ECO:0000256" key="3">
    <source>
        <dbReference type="ARBA" id="ARBA00022475"/>
    </source>
</evidence>
<dbReference type="InterPro" id="IPR035906">
    <property type="entry name" value="MetI-like_sf"/>
</dbReference>
<dbReference type="PANTHER" id="PTHR30043">
    <property type="entry name" value="PHOSPHONATES TRANSPORT SYSTEM PERMEASE PROTEIN"/>
    <property type="match status" value="1"/>
</dbReference>
<keyword evidence="5 7" id="KW-1133">Transmembrane helix</keyword>
<reference evidence="9" key="1">
    <citation type="journal article" date="2019" name="Int. J. Syst. Evol. Microbiol.">
        <title>The Global Catalogue of Microorganisms (GCM) 10K type strain sequencing project: providing services to taxonomists for standard genome sequencing and annotation.</title>
        <authorList>
            <consortium name="The Broad Institute Genomics Platform"/>
            <consortium name="The Broad Institute Genome Sequencing Center for Infectious Disease"/>
            <person name="Wu L."/>
            <person name="Ma J."/>
        </authorList>
    </citation>
    <scope>NUCLEOTIDE SEQUENCE [LARGE SCALE GENOMIC DNA]</scope>
    <source>
        <strain evidence="9">JCM 17110</strain>
    </source>
</reference>
<evidence type="ECO:0000256" key="7">
    <source>
        <dbReference type="SAM" id="Phobius"/>
    </source>
</evidence>
<feature type="transmembrane region" description="Helical" evidence="7">
    <location>
        <begin position="458"/>
        <end position="476"/>
    </location>
</feature>
<proteinExistence type="predicted"/>
<feature type="transmembrane region" description="Helical" evidence="7">
    <location>
        <begin position="300"/>
        <end position="322"/>
    </location>
</feature>
<sequence>MAQPQPARAMVHSSLLFVLLALLCLPWADLSITALDPWSELARLGAGLLLPSLPEAATLFSAIANTLAFALQGVALGALLGLGLAAGYRHAGLRRLSASLRAVHELFWALLFIQLLGLSAPAGVLAIALPYAGTFAKIYGELFEEADPAPEQALAPGMGRWSRLLFIQLPLCWRQMATYTGYRLECGIRSSAVLGFIGLPTLGYHLESLLRQGFYGEAASFFYALVLIIASIKWWLRPRLVPFYLLVSLLWLPPLASLNWALMARFFTEDIVPAPLRVGDWAGLWPWLGGLWQGQIAPGLFNTLVLALLSLVVTAWLALLWFPAISRRFGYRLSRTTSHWWLVLMRSLPEYLLAFIGMLLLGPGMLPAILALSLHNGAIIAHLLGHHLNTLVLREDAVRGVNLYCFEVLPRLYRVFMAYSLYRFENLIRETAILGMLGIPTLGFFIDSAFSEFRFDRAMMLLLVCAGLNILVDALARRLRRRLHLSSRAEVL</sequence>
<dbReference type="Proteomes" id="UP001500795">
    <property type="component" value="Unassembled WGS sequence"/>
</dbReference>
<feature type="transmembrane region" description="Helical" evidence="7">
    <location>
        <begin position="427"/>
        <end position="446"/>
    </location>
</feature>
<comment type="subcellular location">
    <subcellularLocation>
        <location evidence="1">Cell membrane</location>
        <topology evidence="1">Multi-pass membrane protein</topology>
    </subcellularLocation>
</comment>
<keyword evidence="4 7" id="KW-0812">Transmembrane</keyword>
<dbReference type="EMBL" id="BAABCX010000006">
    <property type="protein sequence ID" value="GAA3548842.1"/>
    <property type="molecule type" value="Genomic_DNA"/>
</dbReference>
<feature type="transmembrane region" description="Helical" evidence="7">
    <location>
        <begin position="218"/>
        <end position="236"/>
    </location>
</feature>